<proteinExistence type="predicted"/>
<dbReference type="AlphaFoldDB" id="A0A397J3U7"/>
<reference evidence="1 2" key="1">
    <citation type="submission" date="2018-08" db="EMBL/GenBank/DDBJ databases">
        <title>Genome and evolution of the arbuscular mycorrhizal fungus Diversispora epigaea (formerly Glomus versiforme) and its bacterial endosymbionts.</title>
        <authorList>
            <person name="Sun X."/>
            <person name="Fei Z."/>
            <person name="Harrison M."/>
        </authorList>
    </citation>
    <scope>NUCLEOTIDE SEQUENCE [LARGE SCALE GENOMIC DNA]</scope>
    <source>
        <strain evidence="1 2">IT104</strain>
    </source>
</reference>
<sequence>MEIKYSQDIQDIGPITITQNVVCASCKEHISGAEFMRQLNSDIIHVRVQWDLTNRVMVILWKLLIPPPHTPILKNRK</sequence>
<dbReference type="Proteomes" id="UP000266861">
    <property type="component" value="Unassembled WGS sequence"/>
</dbReference>
<dbReference type="EMBL" id="PQFF01000106">
    <property type="protein sequence ID" value="RHZ82077.1"/>
    <property type="molecule type" value="Genomic_DNA"/>
</dbReference>
<comment type="caution">
    <text evidence="1">The sequence shown here is derived from an EMBL/GenBank/DDBJ whole genome shotgun (WGS) entry which is preliminary data.</text>
</comment>
<name>A0A397J3U7_9GLOM</name>
<protein>
    <submittedName>
        <fullName evidence="1">Uncharacterized protein</fullName>
    </submittedName>
</protein>
<gene>
    <name evidence="1" type="ORF">Glove_114g9</name>
</gene>
<evidence type="ECO:0000313" key="1">
    <source>
        <dbReference type="EMBL" id="RHZ82077.1"/>
    </source>
</evidence>
<keyword evidence="2" id="KW-1185">Reference proteome</keyword>
<evidence type="ECO:0000313" key="2">
    <source>
        <dbReference type="Proteomes" id="UP000266861"/>
    </source>
</evidence>
<accession>A0A397J3U7</accession>
<organism evidence="1 2">
    <name type="scientific">Diversispora epigaea</name>
    <dbReference type="NCBI Taxonomy" id="1348612"/>
    <lineage>
        <taxon>Eukaryota</taxon>
        <taxon>Fungi</taxon>
        <taxon>Fungi incertae sedis</taxon>
        <taxon>Mucoromycota</taxon>
        <taxon>Glomeromycotina</taxon>
        <taxon>Glomeromycetes</taxon>
        <taxon>Diversisporales</taxon>
        <taxon>Diversisporaceae</taxon>
        <taxon>Diversispora</taxon>
    </lineage>
</organism>